<proteinExistence type="predicted"/>
<dbReference type="EMBL" id="MU277229">
    <property type="protein sequence ID" value="KAI0059051.1"/>
    <property type="molecule type" value="Genomic_DNA"/>
</dbReference>
<sequence>MRLYLVHADPLHTTLVSANGVSQYRISTPTNCVNPLTSRIRRPMKVKADSDVADITWGGGGHVGVVRSGLFNFPSRTKGAREVKIKDLLYHPSAFGRSRAFIGDDGDEYRWKWSKTFGQRLFHVRTGAVTASYRPELYYVHEGVFRGQRKASLLIDPLCAIDFDIIVLTFVIMEKKRRDKLHHENTRKEDAIECGMAEASAEGGGGC</sequence>
<organism evidence="1 2">
    <name type="scientific">Artomyces pyxidatus</name>
    <dbReference type="NCBI Taxonomy" id="48021"/>
    <lineage>
        <taxon>Eukaryota</taxon>
        <taxon>Fungi</taxon>
        <taxon>Dikarya</taxon>
        <taxon>Basidiomycota</taxon>
        <taxon>Agaricomycotina</taxon>
        <taxon>Agaricomycetes</taxon>
        <taxon>Russulales</taxon>
        <taxon>Auriscalpiaceae</taxon>
        <taxon>Artomyces</taxon>
    </lineage>
</organism>
<keyword evidence="2" id="KW-1185">Reference proteome</keyword>
<gene>
    <name evidence="1" type="ORF">BV25DRAFT_1809737</name>
</gene>
<evidence type="ECO:0000313" key="2">
    <source>
        <dbReference type="Proteomes" id="UP000814140"/>
    </source>
</evidence>
<comment type="caution">
    <text evidence="1">The sequence shown here is derived from an EMBL/GenBank/DDBJ whole genome shotgun (WGS) entry which is preliminary data.</text>
</comment>
<accession>A0ACB8ST19</accession>
<evidence type="ECO:0000313" key="1">
    <source>
        <dbReference type="EMBL" id="KAI0059051.1"/>
    </source>
</evidence>
<protein>
    <submittedName>
        <fullName evidence="1">TonB box-containing protein</fullName>
    </submittedName>
</protein>
<reference evidence="1" key="2">
    <citation type="journal article" date="2022" name="New Phytol.">
        <title>Evolutionary transition to the ectomycorrhizal habit in the genomes of a hyperdiverse lineage of mushroom-forming fungi.</title>
        <authorList>
            <person name="Looney B."/>
            <person name="Miyauchi S."/>
            <person name="Morin E."/>
            <person name="Drula E."/>
            <person name="Courty P.E."/>
            <person name="Kohler A."/>
            <person name="Kuo A."/>
            <person name="LaButti K."/>
            <person name="Pangilinan J."/>
            <person name="Lipzen A."/>
            <person name="Riley R."/>
            <person name="Andreopoulos W."/>
            <person name="He G."/>
            <person name="Johnson J."/>
            <person name="Nolan M."/>
            <person name="Tritt A."/>
            <person name="Barry K.W."/>
            <person name="Grigoriev I.V."/>
            <person name="Nagy L.G."/>
            <person name="Hibbett D."/>
            <person name="Henrissat B."/>
            <person name="Matheny P.B."/>
            <person name="Labbe J."/>
            <person name="Martin F.M."/>
        </authorList>
    </citation>
    <scope>NUCLEOTIDE SEQUENCE</scope>
    <source>
        <strain evidence="1">HHB10654</strain>
    </source>
</reference>
<reference evidence="1" key="1">
    <citation type="submission" date="2021-03" db="EMBL/GenBank/DDBJ databases">
        <authorList>
            <consortium name="DOE Joint Genome Institute"/>
            <person name="Ahrendt S."/>
            <person name="Looney B.P."/>
            <person name="Miyauchi S."/>
            <person name="Morin E."/>
            <person name="Drula E."/>
            <person name="Courty P.E."/>
            <person name="Chicoki N."/>
            <person name="Fauchery L."/>
            <person name="Kohler A."/>
            <person name="Kuo A."/>
            <person name="Labutti K."/>
            <person name="Pangilinan J."/>
            <person name="Lipzen A."/>
            <person name="Riley R."/>
            <person name="Andreopoulos W."/>
            <person name="He G."/>
            <person name="Johnson J."/>
            <person name="Barry K.W."/>
            <person name="Grigoriev I.V."/>
            <person name="Nagy L."/>
            <person name="Hibbett D."/>
            <person name="Henrissat B."/>
            <person name="Matheny P.B."/>
            <person name="Labbe J."/>
            <person name="Martin F."/>
        </authorList>
    </citation>
    <scope>NUCLEOTIDE SEQUENCE</scope>
    <source>
        <strain evidence="1">HHB10654</strain>
    </source>
</reference>
<name>A0ACB8ST19_9AGAM</name>
<dbReference type="Proteomes" id="UP000814140">
    <property type="component" value="Unassembled WGS sequence"/>
</dbReference>